<evidence type="ECO:0000313" key="2">
    <source>
        <dbReference type="Proteomes" id="UP000324832"/>
    </source>
</evidence>
<keyword evidence="2" id="KW-1185">Reference proteome</keyword>
<dbReference type="EMBL" id="FZQP02001604">
    <property type="protein sequence ID" value="VVC93357.1"/>
    <property type="molecule type" value="Genomic_DNA"/>
</dbReference>
<accession>A0A5E4Q8M4</accession>
<protein>
    <submittedName>
        <fullName evidence="1">Uncharacterized protein</fullName>
    </submittedName>
</protein>
<evidence type="ECO:0000313" key="1">
    <source>
        <dbReference type="EMBL" id="VVC93357.1"/>
    </source>
</evidence>
<proteinExistence type="predicted"/>
<reference evidence="1 2" key="1">
    <citation type="submission" date="2017-07" db="EMBL/GenBank/DDBJ databases">
        <authorList>
            <person name="Talla V."/>
            <person name="Backstrom N."/>
        </authorList>
    </citation>
    <scope>NUCLEOTIDE SEQUENCE [LARGE SCALE GENOMIC DNA]</scope>
</reference>
<dbReference type="Proteomes" id="UP000324832">
    <property type="component" value="Unassembled WGS sequence"/>
</dbReference>
<dbReference type="AlphaFoldDB" id="A0A5E4Q8M4"/>
<sequence>MMLAQFLAETRRKWLQAFKLFKNKNKKSHNRVSPTLAAAAAPARLLITDERDIDVAFCSCRAPRTLDYDTTCSSYSSSEHDDTLSCGRSRSAARSDSAYESARSSPGGARPPYASVTYFNVNDSEDSCTTAHAHNTIGMFIIISKKVVVKQFC</sequence>
<organism evidence="1 2">
    <name type="scientific">Leptidea sinapis</name>
    <dbReference type="NCBI Taxonomy" id="189913"/>
    <lineage>
        <taxon>Eukaryota</taxon>
        <taxon>Metazoa</taxon>
        <taxon>Ecdysozoa</taxon>
        <taxon>Arthropoda</taxon>
        <taxon>Hexapoda</taxon>
        <taxon>Insecta</taxon>
        <taxon>Pterygota</taxon>
        <taxon>Neoptera</taxon>
        <taxon>Endopterygota</taxon>
        <taxon>Lepidoptera</taxon>
        <taxon>Glossata</taxon>
        <taxon>Ditrysia</taxon>
        <taxon>Papilionoidea</taxon>
        <taxon>Pieridae</taxon>
        <taxon>Dismorphiinae</taxon>
        <taxon>Leptidea</taxon>
    </lineage>
</organism>
<name>A0A5E4Q8M4_9NEOP</name>
<gene>
    <name evidence="1" type="ORF">LSINAPIS_LOCUS5568</name>
</gene>